<dbReference type="EMBL" id="CAJGYM010000140">
    <property type="protein sequence ID" value="CAD6198823.1"/>
    <property type="molecule type" value="Genomic_DNA"/>
</dbReference>
<keyword evidence="3" id="KW-1185">Reference proteome</keyword>
<evidence type="ECO:0000313" key="3">
    <source>
        <dbReference type="Proteomes" id="UP000835052"/>
    </source>
</evidence>
<name>A0A8S1HZB3_9PELO</name>
<proteinExistence type="predicted"/>
<organism evidence="2 3">
    <name type="scientific">Caenorhabditis auriculariae</name>
    <dbReference type="NCBI Taxonomy" id="2777116"/>
    <lineage>
        <taxon>Eukaryota</taxon>
        <taxon>Metazoa</taxon>
        <taxon>Ecdysozoa</taxon>
        <taxon>Nematoda</taxon>
        <taxon>Chromadorea</taxon>
        <taxon>Rhabditida</taxon>
        <taxon>Rhabditina</taxon>
        <taxon>Rhabditomorpha</taxon>
        <taxon>Rhabditoidea</taxon>
        <taxon>Rhabditidae</taxon>
        <taxon>Peloderinae</taxon>
        <taxon>Caenorhabditis</taxon>
    </lineage>
</organism>
<evidence type="ECO:0000313" key="2">
    <source>
        <dbReference type="EMBL" id="CAD6198823.1"/>
    </source>
</evidence>
<gene>
    <name evidence="2" type="ORF">CAUJ_LOCUS14729</name>
</gene>
<dbReference type="AlphaFoldDB" id="A0A8S1HZB3"/>
<evidence type="ECO:0000256" key="1">
    <source>
        <dbReference type="SAM" id="MobiDB-lite"/>
    </source>
</evidence>
<protein>
    <submittedName>
        <fullName evidence="2">Uncharacterized protein</fullName>
    </submittedName>
</protein>
<sequence>MTSGSSGLCVRPGGPGRPGPGFGPTIIKKSLPRAELGLRSGRGAERLTGRPSHKPAQCLIWSASNATRLVTTPGIVLTRRAVEKEAAVTEKEAVDEEEARATTVEIAVTSQENASRIDAELVALTLNVISAAVVDTSLGNAQMVVVVDAKEVMDIVLVVAADRNVITAVKLVIFLVNVGKICVHKITVLEICGLEILSYHCFRTKKDKLARHVLKKVQSEQCRFTAGLKR</sequence>
<comment type="caution">
    <text evidence="2">The sequence shown here is derived from an EMBL/GenBank/DDBJ whole genome shotgun (WGS) entry which is preliminary data.</text>
</comment>
<reference evidence="2" key="1">
    <citation type="submission" date="2020-10" db="EMBL/GenBank/DDBJ databases">
        <authorList>
            <person name="Kikuchi T."/>
        </authorList>
    </citation>
    <scope>NUCLEOTIDE SEQUENCE</scope>
    <source>
        <strain evidence="2">NKZ352</strain>
    </source>
</reference>
<accession>A0A8S1HZB3</accession>
<feature type="compositionally biased region" description="Gly residues" evidence="1">
    <location>
        <begin position="13"/>
        <end position="22"/>
    </location>
</feature>
<feature type="region of interest" description="Disordered" evidence="1">
    <location>
        <begin position="1"/>
        <end position="27"/>
    </location>
</feature>
<dbReference type="Proteomes" id="UP000835052">
    <property type="component" value="Unassembled WGS sequence"/>
</dbReference>